<dbReference type="EMBL" id="JABSWW010000001">
    <property type="protein sequence ID" value="NRT91448.1"/>
    <property type="molecule type" value="Genomic_DNA"/>
</dbReference>
<protein>
    <submittedName>
        <fullName evidence="1">Uncharacterized protein</fullName>
    </submittedName>
</protein>
<proteinExistence type="predicted"/>
<evidence type="ECO:0000313" key="2">
    <source>
        <dbReference type="Proteomes" id="UP001193748"/>
    </source>
</evidence>
<gene>
    <name evidence="1" type="ORF">B0H41_005127</name>
</gene>
<sequence length="48" mass="5206">MWKCCIEHLDVDISLVEVVPFIACHELASGTCRNGTTSAIGNSQINTQ</sequence>
<accession>A0AAX0BAE2</accession>
<comment type="caution">
    <text evidence="1">The sequence shown here is derived from an EMBL/GenBank/DDBJ whole genome shotgun (WGS) entry which is preliminary data.</text>
</comment>
<reference evidence="1" key="1">
    <citation type="submission" date="2020-05" db="EMBL/GenBank/DDBJ databases">
        <authorList>
            <person name="Brown S."/>
            <person name="Huntemann M."/>
            <person name="Clum A."/>
            <person name="Spunde A."/>
            <person name="Palaniappan K."/>
            <person name="Ritter S."/>
            <person name="Mikhailova N."/>
            <person name="Chen I.-M."/>
            <person name="Stamatis D."/>
            <person name="Reddy T."/>
            <person name="O'Malley R."/>
            <person name="Daum C."/>
            <person name="Shapiro N."/>
            <person name="Ivanova N."/>
            <person name="Kyrpides N."/>
            <person name="Woyke T."/>
        </authorList>
    </citation>
    <scope>NUCLEOTIDE SEQUENCE</scope>
    <source>
        <strain evidence="1">DJ080</strain>
    </source>
</reference>
<organism evidence="1 2">
    <name type="scientific">Clostridium beijerinckii</name>
    <name type="common">Clostridium MP</name>
    <dbReference type="NCBI Taxonomy" id="1520"/>
    <lineage>
        <taxon>Bacteria</taxon>
        <taxon>Bacillati</taxon>
        <taxon>Bacillota</taxon>
        <taxon>Clostridia</taxon>
        <taxon>Eubacteriales</taxon>
        <taxon>Clostridiaceae</taxon>
        <taxon>Clostridium</taxon>
    </lineage>
</organism>
<dbReference type="AlphaFoldDB" id="A0AAX0BAE2"/>
<reference evidence="1" key="2">
    <citation type="journal article" date="2022" name="Nat. Biotechnol.">
        <title>Carbon-negative production of acetone and isopropanol by gas fermentation at industrial pilot scale.</title>
        <authorList>
            <person name="Liew F.E."/>
            <person name="Nogle R."/>
            <person name="Abdalla T."/>
            <person name="Rasor B.J."/>
            <person name="Canter C."/>
            <person name="Jensen R.O."/>
            <person name="Wang L."/>
            <person name="Strutz J."/>
            <person name="Chirania P."/>
            <person name="De Tissera S."/>
            <person name="Mueller A.P."/>
            <person name="Ruan Z."/>
            <person name="Gao A."/>
            <person name="Tran L."/>
            <person name="Engle N.L."/>
            <person name="Bromley J.C."/>
            <person name="Daniell J."/>
            <person name="Conrado R."/>
            <person name="Tschaplinski T.J."/>
            <person name="Giannone R.J."/>
            <person name="Hettich R.L."/>
            <person name="Karim A.S."/>
            <person name="Simpson S.D."/>
            <person name="Brown S.D."/>
            <person name="Leang C."/>
            <person name="Jewett M.C."/>
            <person name="Kopke M."/>
        </authorList>
    </citation>
    <scope>NUCLEOTIDE SEQUENCE</scope>
    <source>
        <strain evidence="1">DJ080</strain>
    </source>
</reference>
<evidence type="ECO:0000313" key="1">
    <source>
        <dbReference type="EMBL" id="NRT91448.1"/>
    </source>
</evidence>
<dbReference type="Proteomes" id="UP001193748">
    <property type="component" value="Unassembled WGS sequence"/>
</dbReference>
<name>A0AAX0BAE2_CLOBE</name>
<dbReference type="RefSeq" id="WP_173711956.1">
    <property type="nucleotide sequence ID" value="NZ_JABSWW010000001.1"/>
</dbReference>